<evidence type="ECO:0000313" key="1">
    <source>
        <dbReference type="EMBL" id="GFQ90299.1"/>
    </source>
</evidence>
<protein>
    <submittedName>
        <fullName evidence="1">Uncharacterized protein</fullName>
    </submittedName>
</protein>
<dbReference type="AlphaFoldDB" id="A0A8X6FYM0"/>
<name>A0A8X6FYM0_TRICU</name>
<proteinExistence type="predicted"/>
<evidence type="ECO:0000313" key="2">
    <source>
        <dbReference type="Proteomes" id="UP000887116"/>
    </source>
</evidence>
<gene>
    <name evidence="1" type="ORF">TNCT_630821</name>
</gene>
<dbReference type="EMBL" id="BMAO01033536">
    <property type="protein sequence ID" value="GFQ90299.1"/>
    <property type="molecule type" value="Genomic_DNA"/>
</dbReference>
<keyword evidence="2" id="KW-1185">Reference proteome</keyword>
<organism evidence="1 2">
    <name type="scientific">Trichonephila clavata</name>
    <name type="common">Joro spider</name>
    <name type="synonym">Nephila clavata</name>
    <dbReference type="NCBI Taxonomy" id="2740835"/>
    <lineage>
        <taxon>Eukaryota</taxon>
        <taxon>Metazoa</taxon>
        <taxon>Ecdysozoa</taxon>
        <taxon>Arthropoda</taxon>
        <taxon>Chelicerata</taxon>
        <taxon>Arachnida</taxon>
        <taxon>Araneae</taxon>
        <taxon>Araneomorphae</taxon>
        <taxon>Entelegynae</taxon>
        <taxon>Araneoidea</taxon>
        <taxon>Nephilidae</taxon>
        <taxon>Trichonephila</taxon>
    </lineage>
</organism>
<comment type="caution">
    <text evidence="1">The sequence shown here is derived from an EMBL/GenBank/DDBJ whole genome shotgun (WGS) entry which is preliminary data.</text>
</comment>
<reference evidence="1" key="1">
    <citation type="submission" date="2020-07" db="EMBL/GenBank/DDBJ databases">
        <title>Multicomponent nature underlies the extraordinary mechanical properties of spider dragline silk.</title>
        <authorList>
            <person name="Kono N."/>
            <person name="Nakamura H."/>
            <person name="Mori M."/>
            <person name="Yoshida Y."/>
            <person name="Ohtoshi R."/>
            <person name="Malay A.D."/>
            <person name="Moran D.A.P."/>
            <person name="Tomita M."/>
            <person name="Numata K."/>
            <person name="Arakawa K."/>
        </authorList>
    </citation>
    <scope>NUCLEOTIDE SEQUENCE</scope>
</reference>
<dbReference type="Proteomes" id="UP000887116">
    <property type="component" value="Unassembled WGS sequence"/>
</dbReference>
<sequence>MIRSYEKNGVGCQLVTMTTPLSIKNPHVKDEVMDIHQLISLILSHLKQYVQEQSATNKETFQEKNMVCLLVEKRMSMAR</sequence>
<accession>A0A8X6FYM0</accession>